<comment type="subcellular location">
    <subcellularLocation>
        <location evidence="1">Periplasm</location>
    </subcellularLocation>
</comment>
<evidence type="ECO:0000313" key="7">
    <source>
        <dbReference type="Proteomes" id="UP000070612"/>
    </source>
</evidence>
<name>A0A132PKR6_9MYCO</name>
<dbReference type="PANTHER" id="PTHR30024">
    <property type="entry name" value="ALIPHATIC SULFONATES-BINDING PROTEIN-RELATED"/>
    <property type="match status" value="1"/>
</dbReference>
<evidence type="ECO:0000256" key="4">
    <source>
        <dbReference type="SAM" id="SignalP"/>
    </source>
</evidence>
<sequence>MVKKTVRQALVMLVGVILVVGSAACSGSNDVAGPPGDVSDPNNPVYFKYADNPSFDLVYLADRLGYFENAGIKPKYVGAVDANQLIPLTDTGDLDFSTRMASLTISAINGGADLKIIAASNRTLPDAPHMNYFVRKDSGITPDSLDKLEGKTIAMNGFGACAEYVTKQYLTSKGVNVDAIKWVPTPDAQSEQAVETGGADLAIIHAPFSGHALNNPRLVSLFSDFDLDGGASGSQPYTGNGDFIRRYPAQTEEFVKILGKTQSWVNRNPDQARQFIADRVGQDVKDITRYAYVNNAIIDRQQIQYWIDTLEKFGQLPEGKLTADDVATNKYNPYSDSDELIDTQADNQVDLTELAKGEK</sequence>
<dbReference type="AlphaFoldDB" id="A0A132PKR6"/>
<keyword evidence="7" id="KW-1185">Reference proteome</keyword>
<proteinExistence type="inferred from homology"/>
<dbReference type="PROSITE" id="PS51257">
    <property type="entry name" value="PROKAR_LIPOPROTEIN"/>
    <property type="match status" value="1"/>
</dbReference>
<dbReference type="InterPro" id="IPR015168">
    <property type="entry name" value="SsuA/THI5"/>
</dbReference>
<evidence type="ECO:0000256" key="2">
    <source>
        <dbReference type="ARBA" id="ARBA00010742"/>
    </source>
</evidence>
<keyword evidence="3 4" id="KW-0732">Signal</keyword>
<evidence type="ECO:0000256" key="3">
    <source>
        <dbReference type="ARBA" id="ARBA00022729"/>
    </source>
</evidence>
<feature type="chain" id="PRO_5039641168" description="SsuA/THI5-like domain-containing protein" evidence="4">
    <location>
        <begin position="24"/>
        <end position="359"/>
    </location>
</feature>
<feature type="signal peptide" evidence="4">
    <location>
        <begin position="1"/>
        <end position="23"/>
    </location>
</feature>
<protein>
    <recommendedName>
        <fullName evidence="5">SsuA/THI5-like domain-containing protein</fullName>
    </recommendedName>
</protein>
<dbReference type="Gene3D" id="3.40.190.10">
    <property type="entry name" value="Periplasmic binding protein-like II"/>
    <property type="match status" value="2"/>
</dbReference>
<dbReference type="PANTHER" id="PTHR30024:SF47">
    <property type="entry name" value="TAURINE-BINDING PERIPLASMIC PROTEIN"/>
    <property type="match status" value="1"/>
</dbReference>
<dbReference type="Proteomes" id="UP000070612">
    <property type="component" value="Unassembled WGS sequence"/>
</dbReference>
<evidence type="ECO:0000256" key="1">
    <source>
        <dbReference type="ARBA" id="ARBA00004418"/>
    </source>
</evidence>
<dbReference type="SUPFAM" id="SSF53850">
    <property type="entry name" value="Periplasmic binding protein-like II"/>
    <property type="match status" value="1"/>
</dbReference>
<reference evidence="6 7" key="1">
    <citation type="submission" date="2015-07" db="EMBL/GenBank/DDBJ databases">
        <title>A draft genome sequence of Mycobacterium wolinskyi.</title>
        <authorList>
            <person name="de Man T.J."/>
            <person name="Perry K.A."/>
            <person name="Coulliette A.D."/>
            <person name="Jensen B."/>
            <person name="Toney N.C."/>
            <person name="Limbago B.M."/>
            <person name="Noble-Wang J."/>
        </authorList>
    </citation>
    <scope>NUCLEOTIDE SEQUENCE [LARGE SCALE GENOMIC DNA]</scope>
    <source>
        <strain evidence="6 7">CDC_01</strain>
    </source>
</reference>
<comment type="caution">
    <text evidence="6">The sequence shown here is derived from an EMBL/GenBank/DDBJ whole genome shotgun (WGS) entry which is preliminary data.</text>
</comment>
<dbReference type="GO" id="GO:0042597">
    <property type="term" value="C:periplasmic space"/>
    <property type="evidence" value="ECO:0007669"/>
    <property type="project" value="UniProtKB-SubCell"/>
</dbReference>
<comment type="similarity">
    <text evidence="2">Belongs to the bacterial solute-binding protein SsuA/TauA family.</text>
</comment>
<feature type="domain" description="SsuA/THI5-like" evidence="5">
    <location>
        <begin position="52"/>
        <end position="272"/>
    </location>
</feature>
<organism evidence="6 7">
    <name type="scientific">Mycolicibacterium wolinskyi</name>
    <dbReference type="NCBI Taxonomy" id="59750"/>
    <lineage>
        <taxon>Bacteria</taxon>
        <taxon>Bacillati</taxon>
        <taxon>Actinomycetota</taxon>
        <taxon>Actinomycetes</taxon>
        <taxon>Mycobacteriales</taxon>
        <taxon>Mycobacteriaceae</taxon>
        <taxon>Mycolicibacterium</taxon>
    </lineage>
</organism>
<dbReference type="EMBL" id="LGTW01000011">
    <property type="protein sequence ID" value="KWX22939.1"/>
    <property type="molecule type" value="Genomic_DNA"/>
</dbReference>
<evidence type="ECO:0000259" key="5">
    <source>
        <dbReference type="Pfam" id="PF09084"/>
    </source>
</evidence>
<dbReference type="Pfam" id="PF09084">
    <property type="entry name" value="NMT1"/>
    <property type="match status" value="1"/>
</dbReference>
<evidence type="ECO:0000313" key="6">
    <source>
        <dbReference type="EMBL" id="KWX22939.1"/>
    </source>
</evidence>
<dbReference type="PATRIC" id="fig|59750.3.peg.1031"/>
<accession>A0A132PKR6</accession>
<gene>
    <name evidence="6" type="ORF">AFM11_18485</name>
</gene>